<reference evidence="1" key="1">
    <citation type="submission" date="2023-06" db="EMBL/GenBank/DDBJ databases">
        <title>Two novel species of Acinetobacter isolated from motorbike repairing workshop in Vietnam.</title>
        <authorList>
            <person name="Le N.T.T."/>
        </authorList>
    </citation>
    <scope>NUCLEOTIDE SEQUENCE</scope>
    <source>
        <strain evidence="1">VNH17</strain>
    </source>
</reference>
<keyword evidence="2" id="KW-1185">Reference proteome</keyword>
<organism evidence="1 2">
    <name type="scientific">Acinetobacter thutiue</name>
    <dbReference type="NCBI Taxonomy" id="2998078"/>
    <lineage>
        <taxon>Bacteria</taxon>
        <taxon>Pseudomonadati</taxon>
        <taxon>Pseudomonadota</taxon>
        <taxon>Gammaproteobacteria</taxon>
        <taxon>Moraxellales</taxon>
        <taxon>Moraxellaceae</taxon>
        <taxon>Acinetobacter</taxon>
    </lineage>
</organism>
<evidence type="ECO:0000313" key="1">
    <source>
        <dbReference type="EMBL" id="MDN0015889.1"/>
    </source>
</evidence>
<comment type="caution">
    <text evidence="1">The sequence shown here is derived from an EMBL/GenBank/DDBJ whole genome shotgun (WGS) entry which is preliminary data.</text>
</comment>
<dbReference type="Proteomes" id="UP001168524">
    <property type="component" value="Unassembled WGS sequence"/>
</dbReference>
<evidence type="ECO:0000313" key="2">
    <source>
        <dbReference type="Proteomes" id="UP001168524"/>
    </source>
</evidence>
<gene>
    <name evidence="1" type="ORF">QTA56_16865</name>
</gene>
<sequence>MSKFLIIPIQLDYGAEGALWYAPYQSYKEIIEYWQAMEQVSYRYPTNLSHLFPQGKLQYFRSKDMGFFDDLYFSAPLRIMIDDNYSSFLKFKGKEYFHKGKLFL</sequence>
<protein>
    <submittedName>
        <fullName evidence="1">Uncharacterized protein</fullName>
    </submittedName>
</protein>
<proteinExistence type="predicted"/>
<dbReference type="EMBL" id="JAUDZE010000012">
    <property type="protein sequence ID" value="MDN0015889.1"/>
    <property type="molecule type" value="Genomic_DNA"/>
</dbReference>
<accession>A0ABT7WTQ2</accession>
<name>A0ABT7WTQ2_9GAMM</name>
<dbReference type="RefSeq" id="WP_267982138.1">
    <property type="nucleotide sequence ID" value="NZ_JAPQKF010000012.1"/>
</dbReference>